<reference evidence="1" key="1">
    <citation type="submission" date="2018-11" db="EMBL/GenBank/DDBJ databases">
        <authorList>
            <consortium name="Genoscope - CEA"/>
            <person name="William W."/>
        </authorList>
    </citation>
    <scope>NUCLEOTIDE SEQUENCE</scope>
</reference>
<organism evidence="1">
    <name type="scientific">Brassica oleracea</name>
    <name type="common">Wild cabbage</name>
    <dbReference type="NCBI Taxonomy" id="3712"/>
    <lineage>
        <taxon>Eukaryota</taxon>
        <taxon>Viridiplantae</taxon>
        <taxon>Streptophyta</taxon>
        <taxon>Embryophyta</taxon>
        <taxon>Tracheophyta</taxon>
        <taxon>Spermatophyta</taxon>
        <taxon>Magnoliopsida</taxon>
        <taxon>eudicotyledons</taxon>
        <taxon>Gunneridae</taxon>
        <taxon>Pentapetalae</taxon>
        <taxon>rosids</taxon>
        <taxon>malvids</taxon>
        <taxon>Brassicales</taxon>
        <taxon>Brassicaceae</taxon>
        <taxon>Brassiceae</taxon>
        <taxon>Brassica</taxon>
    </lineage>
</organism>
<evidence type="ECO:0000313" key="1">
    <source>
        <dbReference type="EMBL" id="VDD33267.1"/>
    </source>
</evidence>
<name>A0A3P6DPB7_BRAOL</name>
<protein>
    <submittedName>
        <fullName evidence="1">Uncharacterized protein</fullName>
    </submittedName>
</protein>
<accession>A0A3P6DPB7</accession>
<proteinExistence type="predicted"/>
<gene>
    <name evidence="1" type="ORF">BOLC9T58590H</name>
</gene>
<dbReference type="AlphaFoldDB" id="A0A3P6DPB7"/>
<sequence length="60" mass="6819">MIIVRLCLYHPYQTGLFSLKSCFTLSPRIWMTVSMLFMLALFAPCGDPSVSIIMHSSTYV</sequence>
<dbReference type="EMBL" id="LR031875">
    <property type="protein sequence ID" value="VDD33267.1"/>
    <property type="molecule type" value="Genomic_DNA"/>
</dbReference>